<protein>
    <submittedName>
        <fullName evidence="2">Uncharacterized protein</fullName>
    </submittedName>
</protein>
<gene>
    <name evidence="2" type="ORF">GALMADRAFT_244036</name>
</gene>
<dbReference type="HOGENOM" id="CLU_017366_2_1_1"/>
<dbReference type="AlphaFoldDB" id="A0A067T636"/>
<dbReference type="PANTHER" id="PTHR35204:SF1">
    <property type="entry name" value="ENTEROTOXIN"/>
    <property type="match status" value="1"/>
</dbReference>
<sequence>MRLAIAWTTLVAGAFFVDATYPGPKEAAFKSSAFFGTPSLSQWDLTEEPSINSTSQLIFSTASSFLQHWPNTRYRNGHSIVPGMIPIGTLLYHGTDKNETPMVPEWTATDPEHSYIFCDGLENGRDCWHLTLVVTRPLKVLYFDGSSAAKLVGGPMDSQDLVAWGEVKPNWTFNEKQRITDLCDWGKKFGIDGYLRMQMDFEIMLCDFSAAVKPVSFINLASANPDRSRPGSPPPDSPPTLSQISALFRVLEAGNWYNDFPGDPRVKLDYARLISFYDPVMFPSLQAARFGKERLEHRLDGISQADAKAFTVHLAEALKDDPQNSGTGVDWQSLIKVITNRFAERLEVLHYILNSTSTLMLETNATLKQAHRHITSMIMPYILHNSLPSTTGPQSPNYSWAESVFMLCATTHTVYLETEELLRELTPSERVLLRSVKEVTKEICRVLVGLWAEGIELGLGEPEPQNPQIAFSPRELEDQWKSRVESLIAWLDWSYWLRCRPDCGYEEMCYLPTWPFFHGWGPRQTPPKSHSLHDWIQAFLNNGGIFEDGLEEREWIDPQPRCIRRMEPLNFEYTPM</sequence>
<dbReference type="InterPro" id="IPR038921">
    <property type="entry name" value="YOR389W-like"/>
</dbReference>
<keyword evidence="1" id="KW-0732">Signal</keyword>
<feature type="chain" id="PRO_5001646485" evidence="1">
    <location>
        <begin position="20"/>
        <end position="576"/>
    </location>
</feature>
<dbReference type="PANTHER" id="PTHR35204">
    <property type="entry name" value="YALI0A21131P"/>
    <property type="match status" value="1"/>
</dbReference>
<name>A0A067T636_GALM3</name>
<dbReference type="STRING" id="685588.A0A067T636"/>
<keyword evidence="3" id="KW-1185">Reference proteome</keyword>
<evidence type="ECO:0000256" key="1">
    <source>
        <dbReference type="SAM" id="SignalP"/>
    </source>
</evidence>
<dbReference type="EMBL" id="KL142374">
    <property type="protein sequence ID" value="KDR78591.1"/>
    <property type="molecule type" value="Genomic_DNA"/>
</dbReference>
<proteinExistence type="predicted"/>
<reference evidence="3" key="1">
    <citation type="journal article" date="2014" name="Proc. Natl. Acad. Sci. U.S.A.">
        <title>Extensive sampling of basidiomycete genomes demonstrates inadequacy of the white-rot/brown-rot paradigm for wood decay fungi.</title>
        <authorList>
            <person name="Riley R."/>
            <person name="Salamov A.A."/>
            <person name="Brown D.W."/>
            <person name="Nagy L.G."/>
            <person name="Floudas D."/>
            <person name="Held B.W."/>
            <person name="Levasseur A."/>
            <person name="Lombard V."/>
            <person name="Morin E."/>
            <person name="Otillar R."/>
            <person name="Lindquist E.A."/>
            <person name="Sun H."/>
            <person name="LaButti K.M."/>
            <person name="Schmutz J."/>
            <person name="Jabbour D."/>
            <person name="Luo H."/>
            <person name="Baker S.E."/>
            <person name="Pisabarro A.G."/>
            <person name="Walton J.D."/>
            <person name="Blanchette R.A."/>
            <person name="Henrissat B."/>
            <person name="Martin F."/>
            <person name="Cullen D."/>
            <person name="Hibbett D.S."/>
            <person name="Grigoriev I.V."/>
        </authorList>
    </citation>
    <scope>NUCLEOTIDE SEQUENCE [LARGE SCALE GENOMIC DNA]</scope>
    <source>
        <strain evidence="3">CBS 339.88</strain>
    </source>
</reference>
<feature type="signal peptide" evidence="1">
    <location>
        <begin position="1"/>
        <end position="19"/>
    </location>
</feature>
<evidence type="ECO:0000313" key="3">
    <source>
        <dbReference type="Proteomes" id="UP000027222"/>
    </source>
</evidence>
<organism evidence="2 3">
    <name type="scientific">Galerina marginata (strain CBS 339.88)</name>
    <dbReference type="NCBI Taxonomy" id="685588"/>
    <lineage>
        <taxon>Eukaryota</taxon>
        <taxon>Fungi</taxon>
        <taxon>Dikarya</taxon>
        <taxon>Basidiomycota</taxon>
        <taxon>Agaricomycotina</taxon>
        <taxon>Agaricomycetes</taxon>
        <taxon>Agaricomycetidae</taxon>
        <taxon>Agaricales</taxon>
        <taxon>Agaricineae</taxon>
        <taxon>Strophariaceae</taxon>
        <taxon>Galerina</taxon>
    </lineage>
</organism>
<dbReference type="OrthoDB" id="10261782at2759"/>
<accession>A0A067T636</accession>
<evidence type="ECO:0000313" key="2">
    <source>
        <dbReference type="EMBL" id="KDR78591.1"/>
    </source>
</evidence>
<dbReference type="Proteomes" id="UP000027222">
    <property type="component" value="Unassembled WGS sequence"/>
</dbReference>